<keyword evidence="8" id="KW-0812">Transmembrane</keyword>
<feature type="transmembrane region" description="Helical" evidence="8">
    <location>
        <begin position="789"/>
        <end position="812"/>
    </location>
</feature>
<evidence type="ECO:0000256" key="7">
    <source>
        <dbReference type="PROSITE-ProRule" id="PRU00169"/>
    </source>
</evidence>
<dbReference type="CDD" id="cd00082">
    <property type="entry name" value="HisKA"/>
    <property type="match status" value="1"/>
</dbReference>
<evidence type="ECO:0000259" key="9">
    <source>
        <dbReference type="PROSITE" id="PS01124"/>
    </source>
</evidence>
<dbReference type="Gene3D" id="3.40.50.2300">
    <property type="match status" value="1"/>
</dbReference>
<dbReference type="SUPFAM" id="SSF55874">
    <property type="entry name" value="ATPase domain of HSP90 chaperone/DNA topoisomerase II/histidine kinase"/>
    <property type="match status" value="1"/>
</dbReference>
<dbReference type="GO" id="GO:0000155">
    <property type="term" value="F:phosphorelay sensor kinase activity"/>
    <property type="evidence" value="ECO:0007669"/>
    <property type="project" value="InterPro"/>
</dbReference>
<organism evidence="12 13">
    <name type="scientific">Robertkochia marina</name>
    <dbReference type="NCBI Taxonomy" id="1227945"/>
    <lineage>
        <taxon>Bacteria</taxon>
        <taxon>Pseudomonadati</taxon>
        <taxon>Bacteroidota</taxon>
        <taxon>Flavobacteriia</taxon>
        <taxon>Flavobacteriales</taxon>
        <taxon>Flavobacteriaceae</taxon>
        <taxon>Robertkochia</taxon>
    </lineage>
</organism>
<keyword evidence="6" id="KW-0804">Transcription</keyword>
<dbReference type="Gene3D" id="1.10.10.60">
    <property type="entry name" value="Homeodomain-like"/>
    <property type="match status" value="1"/>
</dbReference>
<dbReference type="InterPro" id="IPR011006">
    <property type="entry name" value="CheY-like_superfamily"/>
</dbReference>
<feature type="domain" description="HTH araC/xylS-type" evidence="9">
    <location>
        <begin position="1246"/>
        <end position="1345"/>
    </location>
</feature>
<keyword evidence="8" id="KW-1133">Transmembrane helix</keyword>
<protein>
    <recommendedName>
        <fullName evidence="2">histidine kinase</fullName>
        <ecNumber evidence="2">2.7.13.3</ecNumber>
    </recommendedName>
</protein>
<dbReference type="SMART" id="SM00387">
    <property type="entry name" value="HATPase_c"/>
    <property type="match status" value="1"/>
</dbReference>
<dbReference type="SUPFAM" id="SSF47384">
    <property type="entry name" value="Homodimeric domain of signal transducing histidine kinase"/>
    <property type="match status" value="1"/>
</dbReference>
<dbReference type="SUPFAM" id="SSF46689">
    <property type="entry name" value="Homeodomain-like"/>
    <property type="match status" value="1"/>
</dbReference>
<keyword evidence="4" id="KW-0805">Transcription regulation</keyword>
<name>A0A4V3UYI7_9FLAO</name>
<dbReference type="InterPro" id="IPR001789">
    <property type="entry name" value="Sig_transdc_resp-reg_receiver"/>
</dbReference>
<evidence type="ECO:0000256" key="8">
    <source>
        <dbReference type="SAM" id="Phobius"/>
    </source>
</evidence>
<dbReference type="PANTHER" id="PTHR43547">
    <property type="entry name" value="TWO-COMPONENT HISTIDINE KINASE"/>
    <property type="match status" value="1"/>
</dbReference>
<keyword evidence="12" id="KW-0418">Kinase</keyword>
<keyword evidence="5" id="KW-0238">DNA-binding</keyword>
<dbReference type="Pfam" id="PF02518">
    <property type="entry name" value="HATPase_c"/>
    <property type="match status" value="1"/>
</dbReference>
<dbReference type="InterPro" id="IPR003594">
    <property type="entry name" value="HATPase_dom"/>
</dbReference>
<comment type="catalytic activity">
    <reaction evidence="1">
        <text>ATP + protein L-histidine = ADP + protein N-phospho-L-histidine.</text>
        <dbReference type="EC" id="2.7.13.3"/>
    </reaction>
</comment>
<dbReference type="SUPFAM" id="SSF63829">
    <property type="entry name" value="Calcium-dependent phosphotriesterase"/>
    <property type="match status" value="2"/>
</dbReference>
<dbReference type="PROSITE" id="PS00041">
    <property type="entry name" value="HTH_ARAC_FAMILY_1"/>
    <property type="match status" value="1"/>
</dbReference>
<dbReference type="InterPro" id="IPR013783">
    <property type="entry name" value="Ig-like_fold"/>
</dbReference>
<dbReference type="CDD" id="cd00075">
    <property type="entry name" value="HATPase"/>
    <property type="match status" value="1"/>
</dbReference>
<keyword evidence="12" id="KW-0808">Transferase</keyword>
<evidence type="ECO:0000313" key="12">
    <source>
        <dbReference type="EMBL" id="THD69848.1"/>
    </source>
</evidence>
<evidence type="ECO:0000256" key="2">
    <source>
        <dbReference type="ARBA" id="ARBA00012438"/>
    </source>
</evidence>
<dbReference type="Proteomes" id="UP000305939">
    <property type="component" value="Unassembled WGS sequence"/>
</dbReference>
<evidence type="ECO:0000256" key="1">
    <source>
        <dbReference type="ARBA" id="ARBA00000085"/>
    </source>
</evidence>
<dbReference type="Gene3D" id="1.10.287.130">
    <property type="match status" value="1"/>
</dbReference>
<evidence type="ECO:0000259" key="11">
    <source>
        <dbReference type="PROSITE" id="PS50110"/>
    </source>
</evidence>
<feature type="domain" description="Histidine kinase" evidence="10">
    <location>
        <begin position="841"/>
        <end position="1061"/>
    </location>
</feature>
<dbReference type="Gene3D" id="3.30.565.10">
    <property type="entry name" value="Histidine kinase-like ATPase, C-terminal domain"/>
    <property type="match status" value="1"/>
</dbReference>
<dbReference type="PROSITE" id="PS01124">
    <property type="entry name" value="HTH_ARAC_FAMILY_2"/>
    <property type="match status" value="1"/>
</dbReference>
<comment type="caution">
    <text evidence="12">The sequence shown here is derived from an EMBL/GenBank/DDBJ whole genome shotgun (WGS) entry which is preliminary data.</text>
</comment>
<dbReference type="Gene3D" id="2.60.40.10">
    <property type="entry name" value="Immunoglobulins"/>
    <property type="match status" value="1"/>
</dbReference>
<dbReference type="PROSITE" id="PS50109">
    <property type="entry name" value="HIS_KIN"/>
    <property type="match status" value="1"/>
</dbReference>
<keyword evidence="8" id="KW-0472">Membrane</keyword>
<dbReference type="Pfam" id="PF00512">
    <property type="entry name" value="HisKA"/>
    <property type="match status" value="1"/>
</dbReference>
<feature type="domain" description="Response regulatory" evidence="11">
    <location>
        <begin position="1103"/>
        <end position="1218"/>
    </location>
</feature>
<dbReference type="GO" id="GO:0003700">
    <property type="term" value="F:DNA-binding transcription factor activity"/>
    <property type="evidence" value="ECO:0007669"/>
    <property type="project" value="InterPro"/>
</dbReference>
<accession>A0A4V3UYI7</accession>
<dbReference type="EMBL" id="SSMC01000001">
    <property type="protein sequence ID" value="THD69848.1"/>
    <property type="molecule type" value="Genomic_DNA"/>
</dbReference>
<dbReference type="OrthoDB" id="358279at2"/>
<keyword evidence="3 7" id="KW-0597">Phosphoprotein</keyword>
<feature type="modified residue" description="4-aspartylphosphate" evidence="7">
    <location>
        <position position="1151"/>
    </location>
</feature>
<dbReference type="InterPro" id="IPR018060">
    <property type="entry name" value="HTH_AraC"/>
</dbReference>
<evidence type="ECO:0000256" key="5">
    <source>
        <dbReference type="ARBA" id="ARBA00023125"/>
    </source>
</evidence>
<dbReference type="EC" id="2.7.13.3" evidence="2"/>
<dbReference type="SUPFAM" id="SSF52172">
    <property type="entry name" value="CheY-like"/>
    <property type="match status" value="1"/>
</dbReference>
<evidence type="ECO:0000256" key="3">
    <source>
        <dbReference type="ARBA" id="ARBA00022553"/>
    </source>
</evidence>
<reference evidence="12 13" key="1">
    <citation type="submission" date="2019-04" db="EMBL/GenBank/DDBJ databases">
        <title>Draft genome sequence of Robertkochia marina CC-AMO-30D.</title>
        <authorList>
            <person name="Hameed A."/>
            <person name="Lin S.-Y."/>
            <person name="Shahina M."/>
            <person name="Lai W.-A."/>
            <person name="Young C.-C."/>
        </authorList>
    </citation>
    <scope>NUCLEOTIDE SEQUENCE [LARGE SCALE GENOMIC DNA]</scope>
    <source>
        <strain evidence="12 13">CC-AMO-30D</strain>
    </source>
</reference>
<dbReference type="Pfam" id="PF12833">
    <property type="entry name" value="HTH_18"/>
    <property type="match status" value="1"/>
</dbReference>
<dbReference type="SMART" id="SM00448">
    <property type="entry name" value="REC"/>
    <property type="match status" value="1"/>
</dbReference>
<evidence type="ECO:0000313" key="13">
    <source>
        <dbReference type="Proteomes" id="UP000305939"/>
    </source>
</evidence>
<proteinExistence type="predicted"/>
<dbReference type="Gene3D" id="2.130.10.10">
    <property type="entry name" value="YVTN repeat-like/Quinoprotein amine dehydrogenase"/>
    <property type="match status" value="4"/>
</dbReference>
<sequence length="1349" mass="152842">MGTIFSTQLNAQFWQKDTITYKHLTRKEGLTATDVYQGYKDSQGYLWFITDHGLTRYDGIDFKKFLHDPLDEYSLPDNNVMAIVEDQHSDLWIANLKGVCFYERKTGRFIKVEIPGFDPGINNLIPSMTVDTSGNIWLATQNSGIFRISRREDGTLSSEQFLGDKGINYVYASARDTLWYADYEGYTYMCPLRTGDKPGREPLFQAGKTLTWFYYEYGPYIFSSHPDGLYAYHKQKGTVDEILFGAEQKRLMVGKIVKEKGSTAWVATNMGIWLVDLESGETMNHLPKESEDTYGVIDDFVTNLIRYDEETLVASTPKGVTLIDFNKNVFSILRQDKKSLSSLYGNHIKDVIQYNEEMWLALNDGGINYINKEESFYFPPSLLTNDDSNVKNGVQALTLDTLQNRLWYATRSGLGFADLIEFDPGNPEFYYFELDGDADFVERNELINEIKIDAFGILWGVSRGAGLFSVKKDGDEPLFMRTYSQLIPKNTTRSNGYLFTLEIQNDSILWAGALDGMRRIGFKGQELKESVFEHFGRWVNTSEVSGDLIEIGDILIDSKNRVWVGMNNGLGLYEEKTNTFRAWSSFAHVYSPRVKNLLEDQNGNLWLTTSQGLFEFDPETETFTIHAPGGKTPITKYEFHSGFVNPNGTVLLGTYDGLLYFTPSDTYGEADLGNIFVSNLRLRDSLVTYMNGVGIEYLGYRENDPEIKLSEGDLPVVMEFNRIAIASDRKDSFIHRLLPNTSSWNKLTGNEIQLIDLEPGSYTLEVSTMSTRGQVSGTPLVLHLNMAAVWYKTTLAYVVYCALLLLLITGFYRIRLNRKIARAERQKLLEINEMKDDFFANITHDFRTPLTVIMGMTETLKGKLTLSSEKSFLKGLDMIERNGSMLLKMVNDILDLSKDNRGVMTGEMVHQDIVFFVRYLCEGFQSLARVKNVDLILKTSHQEIWMDMDPSKTAAILRNLISNALKFTPAGGSITVQLDKTDRDLEIRVIDTGVGMEKDLLEKIFDRYFTTAPATHVGSKAHSGIGLAMVRQYVRLLSGEVSVRSNPGKGSEFSVCLPLLTNADKVSKKEVLQRAFGIEHTAGYKDHYPGTDQPREKSEGNLRVLVIEDNKDVCHYIETILDSRYDLFFEHHGTAGVQTALEEIPDIILSDVSMPGLDGFQLCEQLRNDRRTDHIPIILLTARAADKDRLTGLQAGADAYLTKPFIPEELLLRINKLLEQRERLREKFAVPGLKFEGRAPEERFINQVVEYVEEDLSDTGFGPDALAEKMNLSTSQLYRKIKNLTGRSTALYIRAIRLQHARTLLNKTDLTVAEVGYHCGFSDASWFSKCFKKEFGVSPSELTNLGETL</sequence>
<dbReference type="RefSeq" id="WP_136335339.1">
    <property type="nucleotide sequence ID" value="NZ_QXMP01000002.1"/>
</dbReference>
<dbReference type="InterPro" id="IPR009057">
    <property type="entry name" value="Homeodomain-like_sf"/>
</dbReference>
<dbReference type="PRINTS" id="PR00344">
    <property type="entry name" value="BCTRLSENSOR"/>
</dbReference>
<dbReference type="SMART" id="SM00388">
    <property type="entry name" value="HisKA"/>
    <property type="match status" value="1"/>
</dbReference>
<dbReference type="SMART" id="SM00342">
    <property type="entry name" value="HTH_ARAC"/>
    <property type="match status" value="1"/>
</dbReference>
<evidence type="ECO:0000259" key="10">
    <source>
        <dbReference type="PROSITE" id="PS50109"/>
    </source>
</evidence>
<dbReference type="PANTHER" id="PTHR43547:SF2">
    <property type="entry name" value="HYBRID SIGNAL TRANSDUCTION HISTIDINE KINASE C"/>
    <property type="match status" value="1"/>
</dbReference>
<dbReference type="PROSITE" id="PS50110">
    <property type="entry name" value="RESPONSE_REGULATORY"/>
    <property type="match status" value="1"/>
</dbReference>
<evidence type="ECO:0000256" key="4">
    <source>
        <dbReference type="ARBA" id="ARBA00023015"/>
    </source>
</evidence>
<keyword evidence="13" id="KW-1185">Reference proteome</keyword>
<dbReference type="InterPro" id="IPR005467">
    <property type="entry name" value="His_kinase_dom"/>
</dbReference>
<gene>
    <name evidence="12" type="ORF">E7Z59_05845</name>
</gene>
<dbReference type="Pfam" id="PF00072">
    <property type="entry name" value="Response_reg"/>
    <property type="match status" value="1"/>
</dbReference>
<dbReference type="InterPro" id="IPR004358">
    <property type="entry name" value="Sig_transdc_His_kin-like_C"/>
</dbReference>
<dbReference type="GO" id="GO:0043565">
    <property type="term" value="F:sequence-specific DNA binding"/>
    <property type="evidence" value="ECO:0007669"/>
    <property type="project" value="InterPro"/>
</dbReference>
<dbReference type="InterPro" id="IPR018062">
    <property type="entry name" value="HTH_AraC-typ_CS"/>
</dbReference>
<evidence type="ECO:0000256" key="6">
    <source>
        <dbReference type="ARBA" id="ARBA00023163"/>
    </source>
</evidence>
<dbReference type="InterPro" id="IPR003661">
    <property type="entry name" value="HisK_dim/P_dom"/>
</dbReference>
<dbReference type="InterPro" id="IPR015943">
    <property type="entry name" value="WD40/YVTN_repeat-like_dom_sf"/>
</dbReference>
<dbReference type="InterPro" id="IPR036097">
    <property type="entry name" value="HisK_dim/P_sf"/>
</dbReference>
<dbReference type="InterPro" id="IPR036890">
    <property type="entry name" value="HATPase_C_sf"/>
</dbReference>